<evidence type="ECO:0000256" key="8">
    <source>
        <dbReference type="ARBA" id="ARBA00023136"/>
    </source>
</evidence>
<dbReference type="Pfam" id="PF05425">
    <property type="entry name" value="CopD"/>
    <property type="match status" value="1"/>
</dbReference>
<proteinExistence type="predicted"/>
<keyword evidence="2" id="KW-1003">Cell membrane</keyword>
<name>A0A8J3BJV3_9ACTN</name>
<feature type="transmembrane region" description="Helical" evidence="10">
    <location>
        <begin position="347"/>
        <end position="371"/>
    </location>
</feature>
<reference evidence="13" key="1">
    <citation type="journal article" date="2014" name="Int. J. Syst. Evol. Microbiol.">
        <title>Complete genome sequence of Corynebacterium casei LMG S-19264T (=DSM 44701T), isolated from a smear-ripened cheese.</title>
        <authorList>
            <consortium name="US DOE Joint Genome Institute (JGI-PGF)"/>
            <person name="Walter F."/>
            <person name="Albersmeier A."/>
            <person name="Kalinowski J."/>
            <person name="Ruckert C."/>
        </authorList>
    </citation>
    <scope>NUCLEOTIDE SEQUENCE</scope>
    <source>
        <strain evidence="13">JCM 3091</strain>
    </source>
</reference>
<protein>
    <submittedName>
        <fullName evidence="13">Transport integral membrane protein</fullName>
    </submittedName>
</protein>
<keyword evidence="5" id="KW-0732">Signal</keyword>
<evidence type="ECO:0000256" key="6">
    <source>
        <dbReference type="ARBA" id="ARBA00022989"/>
    </source>
</evidence>
<keyword evidence="7" id="KW-0186">Copper</keyword>
<feature type="transmembrane region" description="Helical" evidence="10">
    <location>
        <begin position="283"/>
        <end position="308"/>
    </location>
</feature>
<evidence type="ECO:0000259" key="12">
    <source>
        <dbReference type="Pfam" id="PF05425"/>
    </source>
</evidence>
<evidence type="ECO:0000259" key="11">
    <source>
        <dbReference type="Pfam" id="PF04234"/>
    </source>
</evidence>
<evidence type="ECO:0000256" key="7">
    <source>
        <dbReference type="ARBA" id="ARBA00023008"/>
    </source>
</evidence>
<keyword evidence="8 10" id="KW-0472">Membrane</keyword>
<feature type="transmembrane region" description="Helical" evidence="10">
    <location>
        <begin position="254"/>
        <end position="271"/>
    </location>
</feature>
<comment type="subcellular location">
    <subcellularLocation>
        <location evidence="1">Cell membrane</location>
        <topology evidence="1">Multi-pass membrane protein</topology>
    </subcellularLocation>
</comment>
<feature type="compositionally biased region" description="Basic and acidic residues" evidence="9">
    <location>
        <begin position="91"/>
        <end position="105"/>
    </location>
</feature>
<evidence type="ECO:0000256" key="5">
    <source>
        <dbReference type="ARBA" id="ARBA00022729"/>
    </source>
</evidence>
<evidence type="ECO:0000256" key="1">
    <source>
        <dbReference type="ARBA" id="ARBA00004651"/>
    </source>
</evidence>
<evidence type="ECO:0000256" key="2">
    <source>
        <dbReference type="ARBA" id="ARBA00022475"/>
    </source>
</evidence>
<dbReference type="GO" id="GO:0046688">
    <property type="term" value="P:response to copper ion"/>
    <property type="evidence" value="ECO:0007669"/>
    <property type="project" value="InterPro"/>
</dbReference>
<dbReference type="InterPro" id="IPR032694">
    <property type="entry name" value="CopC/D"/>
</dbReference>
<dbReference type="InterPro" id="IPR008457">
    <property type="entry name" value="Cu-R_CopD_dom"/>
</dbReference>
<dbReference type="GO" id="GO:0042597">
    <property type="term" value="C:periplasmic space"/>
    <property type="evidence" value="ECO:0007669"/>
    <property type="project" value="InterPro"/>
</dbReference>
<evidence type="ECO:0000313" key="13">
    <source>
        <dbReference type="EMBL" id="GGK16029.1"/>
    </source>
</evidence>
<feature type="transmembrane region" description="Helical" evidence="10">
    <location>
        <begin position="314"/>
        <end position="335"/>
    </location>
</feature>
<reference evidence="13" key="2">
    <citation type="submission" date="2020-09" db="EMBL/GenBank/DDBJ databases">
        <authorList>
            <person name="Sun Q."/>
            <person name="Ohkuma M."/>
        </authorList>
    </citation>
    <scope>NUCLEOTIDE SEQUENCE</scope>
    <source>
        <strain evidence="13">JCM 3091</strain>
    </source>
</reference>
<dbReference type="InterPro" id="IPR007348">
    <property type="entry name" value="CopC_dom"/>
</dbReference>
<dbReference type="InterPro" id="IPR014756">
    <property type="entry name" value="Ig_E-set"/>
</dbReference>
<keyword evidence="14" id="KW-1185">Reference proteome</keyword>
<dbReference type="InterPro" id="IPR014755">
    <property type="entry name" value="Cu-Rt/internalin_Ig-like"/>
</dbReference>
<feature type="region of interest" description="Disordered" evidence="9">
    <location>
        <begin position="91"/>
        <end position="113"/>
    </location>
</feature>
<dbReference type="PANTHER" id="PTHR34820:SF4">
    <property type="entry name" value="INNER MEMBRANE PROTEIN YEBZ"/>
    <property type="match status" value="1"/>
</dbReference>
<feature type="transmembrane region" description="Helical" evidence="10">
    <location>
        <begin position="205"/>
        <end position="227"/>
    </location>
</feature>
<feature type="transmembrane region" description="Helical" evidence="10">
    <location>
        <begin position="173"/>
        <end position="193"/>
    </location>
</feature>
<evidence type="ECO:0000256" key="9">
    <source>
        <dbReference type="SAM" id="MobiDB-lite"/>
    </source>
</evidence>
<feature type="transmembrane region" description="Helical" evidence="10">
    <location>
        <begin position="383"/>
        <end position="404"/>
    </location>
</feature>
<evidence type="ECO:0000256" key="10">
    <source>
        <dbReference type="SAM" id="Phobius"/>
    </source>
</evidence>
<evidence type="ECO:0000256" key="4">
    <source>
        <dbReference type="ARBA" id="ARBA00022723"/>
    </source>
</evidence>
<feature type="transmembrane region" description="Helical" evidence="10">
    <location>
        <begin position="424"/>
        <end position="443"/>
    </location>
</feature>
<dbReference type="GO" id="GO:0005886">
    <property type="term" value="C:plasma membrane"/>
    <property type="evidence" value="ECO:0007669"/>
    <property type="project" value="UniProtKB-SubCell"/>
</dbReference>
<dbReference type="PANTHER" id="PTHR34820">
    <property type="entry name" value="INNER MEMBRANE PROTEIN YEBZ"/>
    <property type="match status" value="1"/>
</dbReference>
<keyword evidence="3 10" id="KW-0812">Transmembrane</keyword>
<comment type="caution">
    <text evidence="13">The sequence shown here is derived from an EMBL/GenBank/DDBJ whole genome shotgun (WGS) entry which is preliminary data.</text>
</comment>
<evidence type="ECO:0000256" key="3">
    <source>
        <dbReference type="ARBA" id="ARBA00022692"/>
    </source>
</evidence>
<dbReference type="GO" id="GO:0006825">
    <property type="term" value="P:copper ion transport"/>
    <property type="evidence" value="ECO:0007669"/>
    <property type="project" value="InterPro"/>
</dbReference>
<feature type="region of interest" description="Disordered" evidence="9">
    <location>
        <begin position="1"/>
        <end position="21"/>
    </location>
</feature>
<feature type="domain" description="CopC" evidence="11">
    <location>
        <begin position="50"/>
        <end position="143"/>
    </location>
</feature>
<dbReference type="PROSITE" id="PS51318">
    <property type="entry name" value="TAT"/>
    <property type="match status" value="1"/>
</dbReference>
<gene>
    <name evidence="13" type="ORF">GCM10010124_05820</name>
</gene>
<dbReference type="AlphaFoldDB" id="A0A8J3BJV3"/>
<dbReference type="Proteomes" id="UP000662200">
    <property type="component" value="Unassembled WGS sequence"/>
</dbReference>
<sequence>MTDSTRSLPRGPGPAPRGPRRGLRRVLALLGAAAALAVAALLPATPASAHATVVGTNPKAGSVIPTAPAQVTVEFSEPVSMVSEKIRVIGPDGKRHDAEDPRTEGSRVTIPMRPDAPNGTYLVSYRIISADSHPVPGGFTYSVGAPSANPPKLTDAAAEVDPWVRGAVSLSKFAGYAGLVLVVGATLVLGLLWPQRLDRRSPTRLAWWGLGTVAFATVLALVVQAPYRSGRGLFSVSAADLQQVLANEFGTGHLIRLGVIAAVAFLLPPILGGRATKVDAIPAVVLAIIGMGTWPISGHAAASVLPYVSVIADSFHVAGAAIWIGGLVMLFGYLLRQANEVELGAILPIWSRWAMLAVAAVVLAGTVQGLLEVSSLDGLFGTAYGQLLLVKIVLFLLVVGAATYARRLVDEAGTAAAPRRLRQVVLAEVVGTVLVLGVSSVLVQTAPARSATAEGELGAGLPFSGTAVTSLFTLQVELSPARPGPNDLHLYAYTADGQAKNVIEWKATATLPSAGVEEVAIPMVKLTDNHASGQFSPPTAGQWRMKFTARTSDIDEATVTVTVPVS</sequence>
<dbReference type="InterPro" id="IPR006311">
    <property type="entry name" value="TAT_signal"/>
</dbReference>
<dbReference type="Gene3D" id="2.60.40.1220">
    <property type="match status" value="1"/>
</dbReference>
<dbReference type="EMBL" id="BMQC01000001">
    <property type="protein sequence ID" value="GGK16029.1"/>
    <property type="molecule type" value="Genomic_DNA"/>
</dbReference>
<dbReference type="Pfam" id="PF04234">
    <property type="entry name" value="CopC"/>
    <property type="match status" value="1"/>
</dbReference>
<accession>A0A8J3BJV3</accession>
<dbReference type="RefSeq" id="WP_189112543.1">
    <property type="nucleotide sequence ID" value="NZ_BMQC01000001.1"/>
</dbReference>
<feature type="domain" description="Copper resistance protein D" evidence="12">
    <location>
        <begin position="345"/>
        <end position="442"/>
    </location>
</feature>
<evidence type="ECO:0000313" key="14">
    <source>
        <dbReference type="Proteomes" id="UP000662200"/>
    </source>
</evidence>
<dbReference type="GO" id="GO:0005507">
    <property type="term" value="F:copper ion binding"/>
    <property type="evidence" value="ECO:0007669"/>
    <property type="project" value="InterPro"/>
</dbReference>
<keyword evidence="4" id="KW-0479">Metal-binding</keyword>
<keyword evidence="6 10" id="KW-1133">Transmembrane helix</keyword>
<organism evidence="13 14">
    <name type="scientific">Pilimelia terevasa</name>
    <dbReference type="NCBI Taxonomy" id="53372"/>
    <lineage>
        <taxon>Bacteria</taxon>
        <taxon>Bacillati</taxon>
        <taxon>Actinomycetota</taxon>
        <taxon>Actinomycetes</taxon>
        <taxon>Micromonosporales</taxon>
        <taxon>Micromonosporaceae</taxon>
        <taxon>Pilimelia</taxon>
    </lineage>
</organism>
<dbReference type="SUPFAM" id="SSF81296">
    <property type="entry name" value="E set domains"/>
    <property type="match status" value="1"/>
</dbReference>